<keyword evidence="11" id="KW-1185">Reference proteome</keyword>
<dbReference type="InterPro" id="IPR025857">
    <property type="entry name" value="MacB_PCD"/>
</dbReference>
<feature type="domain" description="MacB-like periplasmic core" evidence="9">
    <location>
        <begin position="22"/>
        <end position="165"/>
    </location>
</feature>
<comment type="subcellular location">
    <subcellularLocation>
        <location evidence="1">Cell membrane</location>
        <topology evidence="1">Multi-pass membrane protein</topology>
    </subcellularLocation>
</comment>
<keyword evidence="3 7" id="KW-0812">Transmembrane</keyword>
<feature type="transmembrane region" description="Helical" evidence="7">
    <location>
        <begin position="329"/>
        <end position="352"/>
    </location>
</feature>
<feature type="transmembrane region" description="Helical" evidence="7">
    <location>
        <begin position="429"/>
        <end position="451"/>
    </location>
</feature>
<comment type="similarity">
    <text evidence="6">Belongs to the ABC-4 integral membrane protein family.</text>
</comment>
<dbReference type="PANTHER" id="PTHR30572">
    <property type="entry name" value="MEMBRANE COMPONENT OF TRANSPORTER-RELATED"/>
    <property type="match status" value="1"/>
</dbReference>
<evidence type="ECO:0000256" key="6">
    <source>
        <dbReference type="ARBA" id="ARBA00038076"/>
    </source>
</evidence>
<dbReference type="Pfam" id="PF12704">
    <property type="entry name" value="MacB_PCD"/>
    <property type="match status" value="1"/>
</dbReference>
<evidence type="ECO:0000259" key="9">
    <source>
        <dbReference type="Pfam" id="PF12704"/>
    </source>
</evidence>
<gene>
    <name evidence="10" type="ORF">NPA36_01825</name>
</gene>
<dbReference type="InterPro" id="IPR050250">
    <property type="entry name" value="Macrolide_Exporter_MacB"/>
</dbReference>
<name>A0ABT1WL99_9LACT</name>
<evidence type="ECO:0000256" key="5">
    <source>
        <dbReference type="ARBA" id="ARBA00023136"/>
    </source>
</evidence>
<feature type="transmembrane region" description="Helical" evidence="7">
    <location>
        <begin position="387"/>
        <end position="409"/>
    </location>
</feature>
<evidence type="ECO:0000256" key="1">
    <source>
        <dbReference type="ARBA" id="ARBA00004651"/>
    </source>
</evidence>
<dbReference type="EMBL" id="JANHNZ010000001">
    <property type="protein sequence ID" value="MCQ9209306.1"/>
    <property type="molecule type" value="Genomic_DNA"/>
</dbReference>
<proteinExistence type="inferred from homology"/>
<keyword evidence="2" id="KW-1003">Cell membrane</keyword>
<reference evidence="10" key="3">
    <citation type="journal article" date="2023" name="Microbiol. Resour. Announc.">
        <title>Draft Genome Sequence of Granulicatella sp. Strain S8, Isolated from a Marine Fish, Seriola quinqueradiata.</title>
        <authorList>
            <person name="Lee M."/>
            <person name="Farooq A."/>
            <person name="Jeong J.B."/>
            <person name="Jung M.Y."/>
        </authorList>
    </citation>
    <scope>NUCLEOTIDE SEQUENCE</scope>
    <source>
        <strain evidence="10">S8</strain>
    </source>
</reference>
<evidence type="ECO:0000256" key="3">
    <source>
        <dbReference type="ARBA" id="ARBA00022692"/>
    </source>
</evidence>
<organism evidence="10 11">
    <name type="scientific">Granulicatella seriolae</name>
    <dbReference type="NCBI Taxonomy" id="2967226"/>
    <lineage>
        <taxon>Bacteria</taxon>
        <taxon>Bacillati</taxon>
        <taxon>Bacillota</taxon>
        <taxon>Bacilli</taxon>
        <taxon>Lactobacillales</taxon>
        <taxon>Carnobacteriaceae</taxon>
        <taxon>Granulicatella</taxon>
    </lineage>
</organism>
<sequence length="467" mass="49936">MMSLMDLLVMSKNSLVRRKLRTMLTVLGVVIGTASIVVMVSLGIGLQQSVYKTAEESGGLTNITVTSTDLGMDATTSKQSTKKEKRVTDTSIKELQEIAHVKSLSPILTVPAQLQKGAYTASVQLTGMSEQAIKDLNFPLASGSLPNNQSANMELLVGNMVANNFHEKGNEEGLGMYTDDSETTDPKSPVDFTKDSVFLSITDYNSDGSSQEMGSTMSLATSVKPAKKYLVKASGILKGTSSEWTSYSNNVYVPMENLLGVLKKQMKNGVLPGQPTRKGGKPYPYLVYSSIVLKADNVEHVDSIMKEVKSLGYQVSSNMELINSSKKQFATIQGVLAAIGAVSLFVAAIGITNTMMMSIYERTKEIGVIKVLGCSLKNIQQMFLIEAAFIGFLGGFLGNVLSFIVSFMINTFAAGAGEGIGVSGSLSQIPIWLVLVSVGFSILIGMLAGYFPALRAMKLSPLVAING</sequence>
<evidence type="ECO:0000313" key="11">
    <source>
        <dbReference type="Proteomes" id="UP001059480"/>
    </source>
</evidence>
<evidence type="ECO:0000259" key="8">
    <source>
        <dbReference type="Pfam" id="PF02687"/>
    </source>
</evidence>
<dbReference type="Proteomes" id="UP001059480">
    <property type="component" value="Unassembled WGS sequence"/>
</dbReference>
<dbReference type="RefSeq" id="WP_256944411.1">
    <property type="nucleotide sequence ID" value="NZ_JANHNZ010000001.1"/>
</dbReference>
<dbReference type="PANTHER" id="PTHR30572:SF4">
    <property type="entry name" value="ABC TRANSPORTER PERMEASE YTRF"/>
    <property type="match status" value="1"/>
</dbReference>
<evidence type="ECO:0000256" key="2">
    <source>
        <dbReference type="ARBA" id="ARBA00022475"/>
    </source>
</evidence>
<accession>A0ABT1WL99</accession>
<protein>
    <submittedName>
        <fullName evidence="10">ABC transporter permease</fullName>
    </submittedName>
</protein>
<evidence type="ECO:0000256" key="7">
    <source>
        <dbReference type="SAM" id="Phobius"/>
    </source>
</evidence>
<evidence type="ECO:0000256" key="4">
    <source>
        <dbReference type="ARBA" id="ARBA00022989"/>
    </source>
</evidence>
<feature type="transmembrane region" description="Helical" evidence="7">
    <location>
        <begin position="20"/>
        <end position="46"/>
    </location>
</feature>
<reference evidence="10" key="1">
    <citation type="submission" date="2022-07" db="EMBL/GenBank/DDBJ databases">
        <authorList>
            <person name="Jung M.-Y."/>
            <person name="Lee M."/>
        </authorList>
    </citation>
    <scope>NUCLEOTIDE SEQUENCE</scope>
    <source>
        <strain evidence="10">S8</strain>
    </source>
</reference>
<keyword evidence="5 7" id="KW-0472">Membrane</keyword>
<keyword evidence="4 7" id="KW-1133">Transmembrane helix</keyword>
<reference evidence="10" key="2">
    <citation type="journal article" date="2023" name="Curr. Microbiol.">
        <title>Granulicatella seriolae sp. nov., a Novel Facultative Anaerobe Isolated from Yellowtail Marine Fish.</title>
        <authorList>
            <person name="Lee M."/>
            <person name="Choi Y.J."/>
            <person name="Farooq A."/>
            <person name="Jeong J.B."/>
            <person name="Jung M.Y."/>
        </authorList>
    </citation>
    <scope>NUCLEOTIDE SEQUENCE</scope>
    <source>
        <strain evidence="10">S8</strain>
    </source>
</reference>
<feature type="domain" description="ABC3 transporter permease C-terminal" evidence="8">
    <location>
        <begin position="338"/>
        <end position="461"/>
    </location>
</feature>
<dbReference type="InterPro" id="IPR003838">
    <property type="entry name" value="ABC3_permease_C"/>
</dbReference>
<evidence type="ECO:0000313" key="10">
    <source>
        <dbReference type="EMBL" id="MCQ9209306.1"/>
    </source>
</evidence>
<comment type="caution">
    <text evidence="10">The sequence shown here is derived from an EMBL/GenBank/DDBJ whole genome shotgun (WGS) entry which is preliminary data.</text>
</comment>
<dbReference type="Pfam" id="PF02687">
    <property type="entry name" value="FtsX"/>
    <property type="match status" value="1"/>
</dbReference>